<evidence type="ECO:0000313" key="7">
    <source>
        <dbReference type="EMBL" id="ERG90493.1"/>
    </source>
</evidence>
<sequence>MGRSAVAPQEATSERGQDIDDSPALVVNGVSKQFGSGSNAVTAVNDVSFSVERGSIVGLLGPNGAGKTTLIKSILGTVLPDTGAIRVLGTDVENERRTAYANVDAMLEGARNDYWRLTVRENLRYFATISGINPDSVAPRHAELLERLNLTAWADTPVRDLSRGMKQKVSLASVLAGGAELLFLDEPTLGLDVEGSHTLRSELRRLAIEDGLTVILSSHDMAVIEDVCDRVIVMADGRVVADGDVETLAETVGGERLQIKSSDLTPTVVSRLRECIDKTALTATIDNDPRIEIEISDVSLYKLFDVLKKADVEIDQIQTIEVGLEEALIELTSAQSPDDTQTQGDIDEPDNKVSDSSAGEEQQEGKSAANTKMRTDNAQDSSRFETDVARSQQHEL</sequence>
<evidence type="ECO:0000256" key="2">
    <source>
        <dbReference type="ARBA" id="ARBA00022448"/>
    </source>
</evidence>
<feature type="compositionally biased region" description="Polar residues" evidence="5">
    <location>
        <begin position="333"/>
        <end position="344"/>
    </location>
</feature>
<dbReference type="SUPFAM" id="SSF52540">
    <property type="entry name" value="P-loop containing nucleoside triphosphate hydrolases"/>
    <property type="match status" value="1"/>
</dbReference>
<evidence type="ECO:0000259" key="6">
    <source>
        <dbReference type="PROSITE" id="PS50893"/>
    </source>
</evidence>
<organism evidence="7 8">
    <name type="scientific">Haloquadratum walsbyi J07HQW1</name>
    <dbReference type="NCBI Taxonomy" id="1238424"/>
    <lineage>
        <taxon>Archaea</taxon>
        <taxon>Methanobacteriati</taxon>
        <taxon>Methanobacteriota</taxon>
        <taxon>Stenosarchaea group</taxon>
        <taxon>Halobacteria</taxon>
        <taxon>Halobacteriales</taxon>
        <taxon>Haloferacaceae</taxon>
        <taxon>Haloquadratum</taxon>
    </lineage>
</organism>
<comment type="similarity">
    <text evidence="1">Belongs to the ABC transporter superfamily.</text>
</comment>
<dbReference type="PANTHER" id="PTHR42711">
    <property type="entry name" value="ABC TRANSPORTER ATP-BINDING PROTEIN"/>
    <property type="match status" value="1"/>
</dbReference>
<dbReference type="EMBL" id="KE356560">
    <property type="protein sequence ID" value="ERG90493.1"/>
    <property type="molecule type" value="Genomic_DNA"/>
</dbReference>
<dbReference type="Pfam" id="PF00005">
    <property type="entry name" value="ABC_tran"/>
    <property type="match status" value="1"/>
</dbReference>
<protein>
    <submittedName>
        <fullName evidence="7">ABC-type multidrug transport system, ATPase component</fullName>
    </submittedName>
</protein>
<evidence type="ECO:0000256" key="3">
    <source>
        <dbReference type="ARBA" id="ARBA00022741"/>
    </source>
</evidence>
<dbReference type="HOGENOM" id="CLU_000604_1_2_2"/>
<dbReference type="SMART" id="SM00382">
    <property type="entry name" value="AAA"/>
    <property type="match status" value="1"/>
</dbReference>
<dbReference type="STRING" id="1238424.J07HQW1_00516"/>
<dbReference type="AlphaFoldDB" id="U1N2C1"/>
<feature type="domain" description="ABC transporter" evidence="6">
    <location>
        <begin position="25"/>
        <end position="261"/>
    </location>
</feature>
<dbReference type="CDD" id="cd03230">
    <property type="entry name" value="ABC_DR_subfamily_A"/>
    <property type="match status" value="1"/>
</dbReference>
<dbReference type="Gene3D" id="3.40.50.300">
    <property type="entry name" value="P-loop containing nucleotide triphosphate hydrolases"/>
    <property type="match status" value="1"/>
</dbReference>
<feature type="compositionally biased region" description="Basic and acidic residues" evidence="5">
    <location>
        <begin position="373"/>
        <end position="396"/>
    </location>
</feature>
<dbReference type="InterPro" id="IPR050763">
    <property type="entry name" value="ABC_transporter_ATP-binding"/>
</dbReference>
<evidence type="ECO:0000256" key="4">
    <source>
        <dbReference type="ARBA" id="ARBA00022840"/>
    </source>
</evidence>
<evidence type="ECO:0000256" key="1">
    <source>
        <dbReference type="ARBA" id="ARBA00005417"/>
    </source>
</evidence>
<dbReference type="InterPro" id="IPR003439">
    <property type="entry name" value="ABC_transporter-like_ATP-bd"/>
</dbReference>
<keyword evidence="3" id="KW-0547">Nucleotide-binding</keyword>
<feature type="region of interest" description="Disordered" evidence="5">
    <location>
        <begin position="333"/>
        <end position="396"/>
    </location>
</feature>
<name>U1N2C1_9EURY</name>
<dbReference type="Proteomes" id="UP000030649">
    <property type="component" value="Unassembled WGS sequence"/>
</dbReference>
<proteinExistence type="inferred from homology"/>
<dbReference type="InterPro" id="IPR003593">
    <property type="entry name" value="AAA+_ATPase"/>
</dbReference>
<dbReference type="PROSITE" id="PS50893">
    <property type="entry name" value="ABC_TRANSPORTER_2"/>
    <property type="match status" value="1"/>
</dbReference>
<evidence type="ECO:0000256" key="5">
    <source>
        <dbReference type="SAM" id="MobiDB-lite"/>
    </source>
</evidence>
<evidence type="ECO:0000313" key="8">
    <source>
        <dbReference type="Proteomes" id="UP000030649"/>
    </source>
</evidence>
<gene>
    <name evidence="7" type="ORF">J07HQW1_00516</name>
</gene>
<accession>U1N2C1</accession>
<reference evidence="7 8" key="1">
    <citation type="journal article" date="2013" name="PLoS ONE">
        <title>Assembly-driven community genomics of a hypersaline microbial ecosystem.</title>
        <authorList>
            <person name="Podell S."/>
            <person name="Ugalde J.A."/>
            <person name="Narasingarao P."/>
            <person name="Banfield J.F."/>
            <person name="Heidelberg K.B."/>
            <person name="Allen E.E."/>
        </authorList>
    </citation>
    <scope>NUCLEOTIDE SEQUENCE [LARGE SCALE GENOMIC DNA]</scope>
    <source>
        <strain evidence="8">J07HQW1</strain>
    </source>
</reference>
<dbReference type="GO" id="GO:0016887">
    <property type="term" value="F:ATP hydrolysis activity"/>
    <property type="evidence" value="ECO:0007669"/>
    <property type="project" value="InterPro"/>
</dbReference>
<dbReference type="PANTHER" id="PTHR42711:SF5">
    <property type="entry name" value="ABC TRANSPORTER ATP-BINDING PROTEIN NATA"/>
    <property type="match status" value="1"/>
</dbReference>
<keyword evidence="4" id="KW-0067">ATP-binding</keyword>
<feature type="region of interest" description="Disordered" evidence="5">
    <location>
        <begin position="1"/>
        <end position="21"/>
    </location>
</feature>
<dbReference type="InterPro" id="IPR027417">
    <property type="entry name" value="P-loop_NTPase"/>
</dbReference>
<keyword evidence="2" id="KW-0813">Transport</keyword>
<dbReference type="GO" id="GO:0005524">
    <property type="term" value="F:ATP binding"/>
    <property type="evidence" value="ECO:0007669"/>
    <property type="project" value="UniProtKB-KW"/>
</dbReference>